<organism evidence="1 2">
    <name type="scientific">Streptomyces clavuligerus</name>
    <dbReference type="NCBI Taxonomy" id="1901"/>
    <lineage>
        <taxon>Bacteria</taxon>
        <taxon>Bacillati</taxon>
        <taxon>Actinomycetota</taxon>
        <taxon>Actinomycetes</taxon>
        <taxon>Kitasatosporales</taxon>
        <taxon>Streptomycetaceae</taxon>
        <taxon>Streptomyces</taxon>
    </lineage>
</organism>
<dbReference type="eggNOG" id="COG1653">
    <property type="taxonomic scope" value="Bacteria"/>
</dbReference>
<dbReference type="Proteomes" id="UP000002357">
    <property type="component" value="Plasmid pSCL4"/>
</dbReference>
<evidence type="ECO:0000313" key="2">
    <source>
        <dbReference type="Proteomes" id="UP000002357"/>
    </source>
</evidence>
<dbReference type="AlphaFoldDB" id="D5SLS3"/>
<name>D5SLS3_STRCL</name>
<reference evidence="1 2" key="1">
    <citation type="journal article" date="2010" name="Genome Biol. Evol.">
        <title>The sequence of a 1.8-mb bacterial linear plasmid reveals a rich evolutionary reservoir of secondary metabolic pathways.</title>
        <authorList>
            <person name="Medema M.H."/>
            <person name="Trefzer A."/>
            <person name="Kovalchuk A."/>
            <person name="van den Berg M."/>
            <person name="Mueller U."/>
            <person name="Heijne W."/>
            <person name="Wu L."/>
            <person name="Alam M.T."/>
            <person name="Ronning C.M."/>
            <person name="Nierman W.C."/>
            <person name="Bovenberg R.A.L."/>
            <person name="Breitling R."/>
            <person name="Takano E."/>
        </authorList>
    </citation>
    <scope>NUCLEOTIDE SEQUENCE [LARGE SCALE GENOMIC DNA]</scope>
    <source>
        <strain evidence="2">ATCC 27064 / DSM 738 / JCM 4710 / NBRC 13307 / NCIMB 12785 / NRRL 3585 / VKM Ac-602</strain>
        <plasmid evidence="1">pSCL4</plasmid>
    </source>
</reference>
<dbReference type="Pfam" id="PF03995">
    <property type="entry name" value="Inhibitor_I36"/>
    <property type="match status" value="1"/>
</dbReference>
<evidence type="ECO:0000313" key="1">
    <source>
        <dbReference type="EMBL" id="EFG04866.2"/>
    </source>
</evidence>
<protein>
    <submittedName>
        <fullName evidence="1">Putative peptidase inhibitor</fullName>
    </submittedName>
</protein>
<sequence>MDTFREPQRWAPGRRLERTSFMRTSLTTLVMASVTGLAAIGLAAPSAVAAAPAPMAPNCDTGYFCLFSGANYTGERCIWATASIPDTIGCSFIRAQRNVLSVANSTGHRKQYYTGRSYEGRIGSTPAGGHGNLAGTYQIRSFRPQ</sequence>
<proteinExistence type="predicted"/>
<dbReference type="EMBL" id="CM000914">
    <property type="protein sequence ID" value="EFG04866.2"/>
    <property type="molecule type" value="Genomic_DNA"/>
</dbReference>
<keyword evidence="1" id="KW-0614">Plasmid</keyword>
<keyword evidence="2" id="KW-1185">Reference proteome</keyword>
<accession>D5SLS3</accession>
<geneLocation type="plasmid" evidence="1 2">
    <name>pSCL4</name>
</geneLocation>
<gene>
    <name evidence="1" type="ORF">SCLAV_p1382</name>
</gene>